<comment type="caution">
    <text evidence="1">The sequence shown here is derived from an EMBL/GenBank/DDBJ whole genome shotgun (WGS) entry which is preliminary data.</text>
</comment>
<reference evidence="1" key="1">
    <citation type="journal article" date="2015" name="Nature">
        <title>Complex archaea that bridge the gap between prokaryotes and eukaryotes.</title>
        <authorList>
            <person name="Spang A."/>
            <person name="Saw J.H."/>
            <person name="Jorgensen S.L."/>
            <person name="Zaremba-Niedzwiedzka K."/>
            <person name="Martijn J."/>
            <person name="Lind A.E."/>
            <person name="van Eijk R."/>
            <person name="Schleper C."/>
            <person name="Guy L."/>
            <person name="Ettema T.J."/>
        </authorList>
    </citation>
    <scope>NUCLEOTIDE SEQUENCE</scope>
</reference>
<dbReference type="AlphaFoldDB" id="A0A0F8ZGW5"/>
<gene>
    <name evidence="1" type="ORF">LCGC14_3036360</name>
</gene>
<proteinExistence type="predicted"/>
<evidence type="ECO:0000313" key="1">
    <source>
        <dbReference type="EMBL" id="KKK59241.1"/>
    </source>
</evidence>
<accession>A0A0F8ZGW5</accession>
<protein>
    <submittedName>
        <fullName evidence="1">Uncharacterized protein</fullName>
    </submittedName>
</protein>
<organism evidence="1">
    <name type="scientific">marine sediment metagenome</name>
    <dbReference type="NCBI Taxonomy" id="412755"/>
    <lineage>
        <taxon>unclassified sequences</taxon>
        <taxon>metagenomes</taxon>
        <taxon>ecological metagenomes</taxon>
    </lineage>
</organism>
<dbReference type="EMBL" id="LAZR01063579">
    <property type="protein sequence ID" value="KKK59241.1"/>
    <property type="molecule type" value="Genomic_DNA"/>
</dbReference>
<sequence>MSRLLLLTSAILLNGCAVLAPPEDWSENDTKYEMMWQVLNVIDARQTSRIQHTPGVYEDDWMTRPLIGLQPSTRDAYQIAATYAISHYLITKYMPAKLRPYWHAGMITGKYLVIQENKELGLGY</sequence>
<name>A0A0F8ZGW5_9ZZZZ</name>